<dbReference type="InterPro" id="IPR011009">
    <property type="entry name" value="Kinase-like_dom_sf"/>
</dbReference>
<dbReference type="Proteomes" id="UP000619265">
    <property type="component" value="Unassembled WGS sequence"/>
</dbReference>
<keyword evidence="6" id="KW-0677">Repeat</keyword>
<dbReference type="InterPro" id="IPR017441">
    <property type="entry name" value="Protein_kinase_ATP_BS"/>
</dbReference>
<keyword evidence="9 14" id="KW-0067">ATP-binding</keyword>
<gene>
    <name evidence="17" type="ORF">F2P56_027086</name>
</gene>
<keyword evidence="7 14" id="KW-0547">Nucleotide-binding</keyword>
<feature type="domain" description="Protein kinase" evidence="16">
    <location>
        <begin position="47"/>
        <end position="210"/>
    </location>
</feature>
<comment type="subcellular location">
    <subcellularLocation>
        <location evidence="1">Membrane</location>
        <topology evidence="1">Single-pass membrane protein</topology>
    </subcellularLocation>
</comment>
<dbReference type="EMBL" id="LIHL02000012">
    <property type="protein sequence ID" value="KAF5452047.1"/>
    <property type="molecule type" value="Genomic_DNA"/>
</dbReference>
<dbReference type="AlphaFoldDB" id="A0A833WYY3"/>
<sequence length="210" mass="24574">TILIFCICTCIYLRIRKQRKKVEMDKINSTESLQFDFSTIRVATDNFSDVNKLGQGGFGTVYKGKFPNGQEIAVKRFSRSSKQGDQEFKNEILLVARLQHRNLVRLLGFCFEGLPSIEAIKQDSENDEGKMESSRNGENRSGEEFEIEMEAMEEEDRKLEEQREPRWRRTITRNDDHEGSEKMKAMVEMWRETSKVKEEKEANDENERGE</sequence>
<evidence type="ECO:0000313" key="17">
    <source>
        <dbReference type="EMBL" id="KAF5452047.1"/>
    </source>
</evidence>
<feature type="non-terminal residue" evidence="17">
    <location>
        <position position="210"/>
    </location>
</feature>
<evidence type="ECO:0000259" key="16">
    <source>
        <dbReference type="PROSITE" id="PS50011"/>
    </source>
</evidence>
<evidence type="ECO:0000256" key="9">
    <source>
        <dbReference type="ARBA" id="ARBA00022840"/>
    </source>
</evidence>
<feature type="binding site" evidence="14">
    <location>
        <position position="75"/>
    </location>
    <ligand>
        <name>ATP</name>
        <dbReference type="ChEBI" id="CHEBI:30616"/>
    </ligand>
</feature>
<evidence type="ECO:0000256" key="11">
    <source>
        <dbReference type="ARBA" id="ARBA00023136"/>
    </source>
</evidence>
<organism evidence="17 18">
    <name type="scientific">Juglans regia</name>
    <name type="common">English walnut</name>
    <dbReference type="NCBI Taxonomy" id="51240"/>
    <lineage>
        <taxon>Eukaryota</taxon>
        <taxon>Viridiplantae</taxon>
        <taxon>Streptophyta</taxon>
        <taxon>Embryophyta</taxon>
        <taxon>Tracheophyta</taxon>
        <taxon>Spermatophyta</taxon>
        <taxon>Magnoliopsida</taxon>
        <taxon>eudicotyledons</taxon>
        <taxon>Gunneridae</taxon>
        <taxon>Pentapetalae</taxon>
        <taxon>rosids</taxon>
        <taxon>fabids</taxon>
        <taxon>Fagales</taxon>
        <taxon>Juglandaceae</taxon>
        <taxon>Juglans</taxon>
    </lineage>
</organism>
<proteinExistence type="predicted"/>
<keyword evidence="13" id="KW-0325">Glycoprotein</keyword>
<dbReference type="PROSITE" id="PS00107">
    <property type="entry name" value="PROTEIN_KINASE_ATP"/>
    <property type="match status" value="1"/>
</dbReference>
<feature type="compositionally biased region" description="Basic and acidic residues" evidence="15">
    <location>
        <begin position="122"/>
        <end position="143"/>
    </location>
</feature>
<evidence type="ECO:0000256" key="10">
    <source>
        <dbReference type="ARBA" id="ARBA00022989"/>
    </source>
</evidence>
<accession>A0A833WYY3</accession>
<evidence type="ECO:0000256" key="5">
    <source>
        <dbReference type="ARBA" id="ARBA00022729"/>
    </source>
</evidence>
<keyword evidence="11" id="KW-0472">Membrane</keyword>
<reference evidence="17" key="1">
    <citation type="submission" date="2015-10" db="EMBL/GenBank/DDBJ databases">
        <authorList>
            <person name="Martinez-Garcia P.J."/>
            <person name="Crepeau M.W."/>
            <person name="Puiu D."/>
            <person name="Gonzalez-Ibeas D."/>
            <person name="Whalen J."/>
            <person name="Stevens K."/>
            <person name="Paul R."/>
            <person name="Butterfield T."/>
            <person name="Britton M."/>
            <person name="Reagan R."/>
            <person name="Chakraborty S."/>
            <person name="Walawage S.L."/>
            <person name="Vasquez-Gross H.A."/>
            <person name="Cardeno C."/>
            <person name="Famula R."/>
            <person name="Pratt K."/>
            <person name="Kuruganti S."/>
            <person name="Aradhya M.K."/>
            <person name="Leslie C.A."/>
            <person name="Dandekar A.M."/>
            <person name="Salzberg S.L."/>
            <person name="Wegrzyn J.L."/>
            <person name="Langley C.H."/>
            <person name="Neale D.B."/>
        </authorList>
    </citation>
    <scope>NUCLEOTIDE SEQUENCE</scope>
    <source>
        <tissue evidence="17">Leaves</tissue>
    </source>
</reference>
<dbReference type="Gene3D" id="3.30.200.20">
    <property type="entry name" value="Phosphorylase Kinase, domain 1"/>
    <property type="match status" value="1"/>
</dbReference>
<feature type="compositionally biased region" description="Acidic residues" evidence="15">
    <location>
        <begin position="144"/>
        <end position="154"/>
    </location>
</feature>
<evidence type="ECO:0000256" key="8">
    <source>
        <dbReference type="ARBA" id="ARBA00022777"/>
    </source>
</evidence>
<comment type="caution">
    <text evidence="17">The sequence shown here is derived from an EMBL/GenBank/DDBJ whole genome shotgun (WGS) entry which is preliminary data.</text>
</comment>
<dbReference type="FunFam" id="3.30.200.20:FF:000142">
    <property type="entry name" value="Cysteine-rich receptor-like protein kinase 10"/>
    <property type="match status" value="1"/>
</dbReference>
<evidence type="ECO:0000256" key="4">
    <source>
        <dbReference type="ARBA" id="ARBA00022692"/>
    </source>
</evidence>
<dbReference type="SUPFAM" id="SSF56112">
    <property type="entry name" value="Protein kinase-like (PK-like)"/>
    <property type="match status" value="1"/>
</dbReference>
<evidence type="ECO:0000256" key="13">
    <source>
        <dbReference type="ARBA" id="ARBA00023180"/>
    </source>
</evidence>
<evidence type="ECO:0000256" key="3">
    <source>
        <dbReference type="ARBA" id="ARBA00022679"/>
    </source>
</evidence>
<keyword evidence="3" id="KW-0808">Transferase</keyword>
<dbReference type="InterPro" id="IPR000719">
    <property type="entry name" value="Prot_kinase_dom"/>
</dbReference>
<keyword evidence="10" id="KW-1133">Transmembrane helix</keyword>
<dbReference type="Pfam" id="PF07714">
    <property type="entry name" value="PK_Tyr_Ser-Thr"/>
    <property type="match status" value="1"/>
</dbReference>
<dbReference type="PROSITE" id="PS50011">
    <property type="entry name" value="PROTEIN_KINASE_DOM"/>
    <property type="match status" value="1"/>
</dbReference>
<keyword evidence="4" id="KW-0812">Transmembrane</keyword>
<evidence type="ECO:0000256" key="15">
    <source>
        <dbReference type="SAM" id="MobiDB-lite"/>
    </source>
</evidence>
<evidence type="ECO:0000256" key="1">
    <source>
        <dbReference type="ARBA" id="ARBA00004167"/>
    </source>
</evidence>
<evidence type="ECO:0000256" key="6">
    <source>
        <dbReference type="ARBA" id="ARBA00022737"/>
    </source>
</evidence>
<evidence type="ECO:0000256" key="7">
    <source>
        <dbReference type="ARBA" id="ARBA00022741"/>
    </source>
</evidence>
<evidence type="ECO:0000256" key="12">
    <source>
        <dbReference type="ARBA" id="ARBA00023170"/>
    </source>
</evidence>
<protein>
    <recommendedName>
        <fullName evidence="16">Protein kinase domain-containing protein</fullName>
    </recommendedName>
</protein>
<dbReference type="GO" id="GO:0016020">
    <property type="term" value="C:membrane"/>
    <property type="evidence" value="ECO:0007669"/>
    <property type="project" value="UniProtKB-SubCell"/>
</dbReference>
<name>A0A833WYY3_JUGRE</name>
<keyword evidence="2" id="KW-0723">Serine/threonine-protein kinase</keyword>
<dbReference type="Gramene" id="Jr12_08260_p1">
    <property type="protein sequence ID" value="cds.Jr12_08260_p1"/>
    <property type="gene ID" value="Jr12_08260"/>
</dbReference>
<dbReference type="GO" id="GO:0004674">
    <property type="term" value="F:protein serine/threonine kinase activity"/>
    <property type="evidence" value="ECO:0007669"/>
    <property type="project" value="UniProtKB-KW"/>
</dbReference>
<keyword evidence="8" id="KW-0418">Kinase</keyword>
<keyword evidence="12" id="KW-0675">Receptor</keyword>
<feature type="compositionally biased region" description="Basic and acidic residues" evidence="15">
    <location>
        <begin position="155"/>
        <end position="182"/>
    </location>
</feature>
<keyword evidence="5" id="KW-0732">Signal</keyword>
<dbReference type="PANTHER" id="PTHR27002:SF1104">
    <property type="entry name" value="CYSTEINE-RICH RECEPTOR-LIKE PROTEIN KINASE 27-RELATED"/>
    <property type="match status" value="1"/>
</dbReference>
<dbReference type="InterPro" id="IPR001245">
    <property type="entry name" value="Ser-Thr/Tyr_kinase_cat_dom"/>
</dbReference>
<feature type="region of interest" description="Disordered" evidence="15">
    <location>
        <begin position="191"/>
        <end position="210"/>
    </location>
</feature>
<reference evidence="17" key="2">
    <citation type="submission" date="2020-03" db="EMBL/GenBank/DDBJ databases">
        <title>Walnut 2.0.</title>
        <authorList>
            <person name="Marrano A."/>
            <person name="Britton M."/>
            <person name="Zimin A.V."/>
            <person name="Zaini P.A."/>
            <person name="Workman R."/>
            <person name="Puiu D."/>
            <person name="Bianco L."/>
            <person name="Allen B.J."/>
            <person name="Troggio M."/>
            <person name="Leslie C.A."/>
            <person name="Timp W."/>
            <person name="Dendekar A."/>
            <person name="Salzberg S.L."/>
            <person name="Neale D.B."/>
        </authorList>
    </citation>
    <scope>NUCLEOTIDE SEQUENCE</scope>
    <source>
        <tissue evidence="17">Leaves</tissue>
    </source>
</reference>
<dbReference type="GO" id="GO:0005524">
    <property type="term" value="F:ATP binding"/>
    <property type="evidence" value="ECO:0007669"/>
    <property type="project" value="UniProtKB-UniRule"/>
</dbReference>
<evidence type="ECO:0000256" key="14">
    <source>
        <dbReference type="PROSITE-ProRule" id="PRU10141"/>
    </source>
</evidence>
<feature type="region of interest" description="Disordered" evidence="15">
    <location>
        <begin position="122"/>
        <end position="182"/>
    </location>
</feature>
<evidence type="ECO:0000313" key="18">
    <source>
        <dbReference type="Proteomes" id="UP000619265"/>
    </source>
</evidence>
<evidence type="ECO:0000256" key="2">
    <source>
        <dbReference type="ARBA" id="ARBA00022527"/>
    </source>
</evidence>
<dbReference type="PANTHER" id="PTHR27002">
    <property type="entry name" value="RECEPTOR-LIKE SERINE/THREONINE-PROTEIN KINASE SD1-8"/>
    <property type="match status" value="1"/>
</dbReference>